<evidence type="ECO:0000313" key="1">
    <source>
        <dbReference type="EMBL" id="SPX51627.1"/>
    </source>
</evidence>
<gene>
    <name evidence="1" type="ORF">NCTC9601_00196</name>
</gene>
<protein>
    <submittedName>
        <fullName evidence="1">Uncharacterized protein</fullName>
    </submittedName>
</protein>
<accession>A0A2X1QIK3</accession>
<organism evidence="1 2">
    <name type="scientific">Klebsiella pneumoniae</name>
    <dbReference type="NCBI Taxonomy" id="573"/>
    <lineage>
        <taxon>Bacteria</taxon>
        <taxon>Pseudomonadati</taxon>
        <taxon>Pseudomonadota</taxon>
        <taxon>Gammaproteobacteria</taxon>
        <taxon>Enterobacterales</taxon>
        <taxon>Enterobacteriaceae</taxon>
        <taxon>Klebsiella/Raoultella group</taxon>
        <taxon>Klebsiella</taxon>
        <taxon>Klebsiella pneumoniae complex</taxon>
    </lineage>
</organism>
<evidence type="ECO:0000313" key="2">
    <source>
        <dbReference type="Proteomes" id="UP000251123"/>
    </source>
</evidence>
<reference evidence="1 2" key="1">
    <citation type="submission" date="2018-06" db="EMBL/GenBank/DDBJ databases">
        <authorList>
            <consortium name="Pathogen Informatics"/>
            <person name="Doyle S."/>
        </authorList>
    </citation>
    <scope>NUCLEOTIDE SEQUENCE [LARGE SCALE GENOMIC DNA]</scope>
    <source>
        <strain evidence="1 2">NCTC9601</strain>
    </source>
</reference>
<dbReference type="AlphaFoldDB" id="A0A2X1QIK3"/>
<dbReference type="EMBL" id="UASN01000002">
    <property type="protein sequence ID" value="SPX51627.1"/>
    <property type="molecule type" value="Genomic_DNA"/>
</dbReference>
<name>A0A2X1QIK3_KLEPN</name>
<sequence length="38" mass="4263">MQTHRVTLWNSVPALLEMLLTAAQNVTLPALRGVVDFR</sequence>
<dbReference type="Proteomes" id="UP000251123">
    <property type="component" value="Unassembled WGS sequence"/>
</dbReference>
<proteinExistence type="predicted"/>